<dbReference type="GO" id="GO:0009097">
    <property type="term" value="P:isoleucine biosynthetic process"/>
    <property type="evidence" value="ECO:0007669"/>
    <property type="project" value="UniProtKB-UniPathway"/>
</dbReference>
<dbReference type="Proteomes" id="UP000229699">
    <property type="component" value="Unassembled WGS sequence"/>
</dbReference>
<dbReference type="Pfam" id="PF02776">
    <property type="entry name" value="TPP_enzyme_N"/>
    <property type="match status" value="1"/>
</dbReference>
<reference evidence="18 19" key="1">
    <citation type="submission" date="2017-09" db="EMBL/GenBank/DDBJ databases">
        <title>Depth-based differentiation of microbial function through sediment-hosted aquifers and enrichment of novel symbionts in the deep terrestrial subsurface.</title>
        <authorList>
            <person name="Probst A.J."/>
            <person name="Ladd B."/>
            <person name="Jarett J.K."/>
            <person name="Geller-Mcgrath D.E."/>
            <person name="Sieber C.M."/>
            <person name="Emerson J.B."/>
            <person name="Anantharaman K."/>
            <person name="Thomas B.C."/>
            <person name="Malmstrom R."/>
            <person name="Stieglmeier M."/>
            <person name="Klingl A."/>
            <person name="Woyke T."/>
            <person name="Ryan C.M."/>
            <person name="Banfield J.F."/>
        </authorList>
    </citation>
    <scope>NUCLEOTIDE SEQUENCE [LARGE SCALE GENOMIC DNA]</scope>
    <source>
        <strain evidence="18">CG22_combo_CG10-13_8_21_14_all_34_12</strain>
    </source>
</reference>
<dbReference type="PANTHER" id="PTHR18968:SF13">
    <property type="entry name" value="ACETOLACTATE SYNTHASE CATALYTIC SUBUNIT, MITOCHONDRIAL"/>
    <property type="match status" value="1"/>
</dbReference>
<comment type="cofactor">
    <cofactor evidence="14">
        <name>thiamine diphosphate</name>
        <dbReference type="ChEBI" id="CHEBI:58937"/>
    </cofactor>
    <text evidence="14">Binds 1 thiamine pyrophosphate per subunit.</text>
</comment>
<dbReference type="PROSITE" id="PS00187">
    <property type="entry name" value="TPP_ENZYMES"/>
    <property type="match status" value="1"/>
</dbReference>
<evidence type="ECO:0000259" key="16">
    <source>
        <dbReference type="Pfam" id="PF02775"/>
    </source>
</evidence>
<evidence type="ECO:0000259" key="15">
    <source>
        <dbReference type="Pfam" id="PF00205"/>
    </source>
</evidence>
<comment type="caution">
    <text evidence="18">The sequence shown here is derived from an EMBL/GenBank/DDBJ whole genome shotgun (WGS) entry which is preliminary data.</text>
</comment>
<evidence type="ECO:0000256" key="8">
    <source>
        <dbReference type="ARBA" id="ARBA00022723"/>
    </source>
</evidence>
<gene>
    <name evidence="18" type="primary">ilvB</name>
    <name evidence="18" type="ORF">COW97_01325</name>
</gene>
<dbReference type="Gene3D" id="3.40.50.1220">
    <property type="entry name" value="TPP-binding domain"/>
    <property type="match status" value="1"/>
</dbReference>
<keyword evidence="11 14" id="KW-0786">Thiamine pyrophosphate</keyword>
<dbReference type="Pfam" id="PF00205">
    <property type="entry name" value="TPP_enzyme_M"/>
    <property type="match status" value="1"/>
</dbReference>
<dbReference type="GO" id="GO:0009099">
    <property type="term" value="P:L-valine biosynthetic process"/>
    <property type="evidence" value="ECO:0007669"/>
    <property type="project" value="UniProtKB-UniPathway"/>
</dbReference>
<comment type="catalytic activity">
    <reaction evidence="13 14">
        <text>2 pyruvate + H(+) = (2S)-2-acetolactate + CO2</text>
        <dbReference type="Rhea" id="RHEA:25249"/>
        <dbReference type="ChEBI" id="CHEBI:15361"/>
        <dbReference type="ChEBI" id="CHEBI:15378"/>
        <dbReference type="ChEBI" id="CHEBI:16526"/>
        <dbReference type="ChEBI" id="CHEBI:58476"/>
        <dbReference type="EC" id="2.2.1.6"/>
    </reaction>
</comment>
<feature type="domain" description="Thiamine pyrophosphate enzyme N-terminal TPP-binding" evidence="17">
    <location>
        <begin position="24"/>
        <end position="139"/>
    </location>
</feature>
<organism evidence="18 19">
    <name type="scientific">Candidatus Roizmanbacteria bacterium CG22_combo_CG10-13_8_21_14_all_34_12</name>
    <dbReference type="NCBI Taxonomy" id="1974860"/>
    <lineage>
        <taxon>Bacteria</taxon>
        <taxon>Candidatus Roizmaniibacteriota</taxon>
    </lineage>
</organism>
<keyword evidence="9" id="KW-0274">FAD</keyword>
<evidence type="ECO:0000256" key="10">
    <source>
        <dbReference type="ARBA" id="ARBA00022842"/>
    </source>
</evidence>
<evidence type="ECO:0000256" key="5">
    <source>
        <dbReference type="ARBA" id="ARBA00022605"/>
    </source>
</evidence>
<evidence type="ECO:0000256" key="6">
    <source>
        <dbReference type="ARBA" id="ARBA00022630"/>
    </source>
</evidence>
<comment type="pathway">
    <text evidence="1 14">Amino-acid biosynthesis; L-isoleucine biosynthesis; L-isoleucine from 2-oxobutanoate: step 1/4.</text>
</comment>
<evidence type="ECO:0000256" key="1">
    <source>
        <dbReference type="ARBA" id="ARBA00004974"/>
    </source>
</evidence>
<evidence type="ECO:0000256" key="14">
    <source>
        <dbReference type="RuleBase" id="RU003591"/>
    </source>
</evidence>
<comment type="pathway">
    <text evidence="2 14">Amino-acid biosynthesis; L-valine biosynthesis; L-valine from pyruvate: step 1/4.</text>
</comment>
<evidence type="ECO:0000256" key="11">
    <source>
        <dbReference type="ARBA" id="ARBA00023052"/>
    </source>
</evidence>
<dbReference type="GO" id="GO:0000287">
    <property type="term" value="F:magnesium ion binding"/>
    <property type="evidence" value="ECO:0007669"/>
    <property type="project" value="UniProtKB-UniRule"/>
</dbReference>
<keyword evidence="7 14" id="KW-0808">Transferase</keyword>
<dbReference type="InterPro" id="IPR012000">
    <property type="entry name" value="Thiamin_PyroP_enz_cen_dom"/>
</dbReference>
<dbReference type="FunFam" id="3.40.50.970:FF:000007">
    <property type="entry name" value="Acetolactate synthase"/>
    <property type="match status" value="1"/>
</dbReference>
<evidence type="ECO:0000256" key="13">
    <source>
        <dbReference type="ARBA" id="ARBA00048670"/>
    </source>
</evidence>
<dbReference type="EC" id="2.2.1.6" evidence="4 14"/>
<name>A0A2H0C178_9BACT</name>
<keyword evidence="8 14" id="KW-0479">Metal-binding</keyword>
<dbReference type="GO" id="GO:0003984">
    <property type="term" value="F:acetolactate synthase activity"/>
    <property type="evidence" value="ECO:0007669"/>
    <property type="project" value="UniProtKB-EC"/>
</dbReference>
<dbReference type="UniPathway" id="UPA00047">
    <property type="reaction ID" value="UER00055"/>
</dbReference>
<proteinExistence type="inferred from homology"/>
<dbReference type="InterPro" id="IPR029061">
    <property type="entry name" value="THDP-binding"/>
</dbReference>
<evidence type="ECO:0000256" key="2">
    <source>
        <dbReference type="ARBA" id="ARBA00005025"/>
    </source>
</evidence>
<dbReference type="Gene3D" id="3.40.50.970">
    <property type="match status" value="2"/>
</dbReference>
<dbReference type="InterPro" id="IPR000399">
    <property type="entry name" value="TPP-bd_CS"/>
</dbReference>
<dbReference type="CDD" id="cd02015">
    <property type="entry name" value="TPP_AHAS"/>
    <property type="match status" value="1"/>
</dbReference>
<feature type="domain" description="Thiamine pyrophosphate enzyme central" evidence="15">
    <location>
        <begin position="214"/>
        <end position="347"/>
    </location>
</feature>
<dbReference type="InterPro" id="IPR029035">
    <property type="entry name" value="DHS-like_NAD/FAD-binding_dom"/>
</dbReference>
<dbReference type="SUPFAM" id="SSF52467">
    <property type="entry name" value="DHS-like NAD/FAD-binding domain"/>
    <property type="match status" value="1"/>
</dbReference>
<keyword evidence="6" id="KW-0285">Flavoprotein</keyword>
<dbReference type="UniPathway" id="UPA00049">
    <property type="reaction ID" value="UER00059"/>
</dbReference>
<evidence type="ECO:0000256" key="12">
    <source>
        <dbReference type="ARBA" id="ARBA00023304"/>
    </source>
</evidence>
<dbReference type="GO" id="GO:0050660">
    <property type="term" value="F:flavin adenine dinucleotide binding"/>
    <property type="evidence" value="ECO:0007669"/>
    <property type="project" value="InterPro"/>
</dbReference>
<evidence type="ECO:0000256" key="9">
    <source>
        <dbReference type="ARBA" id="ARBA00022827"/>
    </source>
</evidence>
<dbReference type="AlphaFoldDB" id="A0A2H0C178"/>
<dbReference type="InterPro" id="IPR012846">
    <property type="entry name" value="Acetolactate_synth_lsu"/>
</dbReference>
<dbReference type="FunFam" id="3.40.50.970:FF:000016">
    <property type="entry name" value="Acetolactate synthase"/>
    <property type="match status" value="1"/>
</dbReference>
<evidence type="ECO:0000256" key="7">
    <source>
        <dbReference type="ARBA" id="ARBA00022679"/>
    </source>
</evidence>
<sequence length="580" mass="64775">MVYGNKNWLIKNIYSERSRTMKITGAEILMRSLLQEKVEVIFGYPGGANMPIYDALYFYGKKFHHILVRHEQGAAHAAEGYARVTGKPGVCLVTSGPGATNLVTGIADAMMDSVPMVCITGQVAAEFLGSDAFQEADVVGITTPITKWNCQLTHADEIPEAVAKAFYITNHGRPGPVVIDITKNAQFEKVEFKYPKNFYVKKLKTVNKYNSGDIKKAAEIINHAKKPLMLVGHGVLISKAEKEVLQVIEKTGMAVASTLHGLSSVPFDHPLYVGMLGMHGNYSPNKLTNSADVIFAVGMRFDDRVTGKLSKYVPIAKVIHIDVDESEHHKNVRAHLPLLGNVKDVLISLLPHLKKNNHKDWLGEFKKLDKKELMWEKKRQEKNKNKITMDIVLSLLSKKTKNEAVIVADVGQNQMFSARYYKYKKPDSYITSGGLGTMGFAVPAAIGAKIGAPKRLVFAVVGDGGIQMTIQELGTIMQERLPIKILLLNNEFLGMVRQWQQLFFEKRYSFTHMENPDFIKLASSYGIKGEKIEIRKKLDSALDKFINFKGPYLLEVKVEKEDNIFPMVATGTSIDEVRLE</sequence>
<dbReference type="FunFam" id="3.40.50.1220:FF:000008">
    <property type="entry name" value="Acetolactate synthase"/>
    <property type="match status" value="1"/>
</dbReference>
<dbReference type="GO" id="GO:0005948">
    <property type="term" value="C:acetolactate synthase complex"/>
    <property type="evidence" value="ECO:0007669"/>
    <property type="project" value="TreeGrafter"/>
</dbReference>
<keyword evidence="10 14" id="KW-0460">Magnesium</keyword>
<dbReference type="NCBIfam" id="TIGR00118">
    <property type="entry name" value="acolac_lg"/>
    <property type="match status" value="1"/>
</dbReference>
<evidence type="ECO:0000259" key="17">
    <source>
        <dbReference type="Pfam" id="PF02776"/>
    </source>
</evidence>
<comment type="cofactor">
    <cofactor evidence="14">
        <name>Mg(2+)</name>
        <dbReference type="ChEBI" id="CHEBI:18420"/>
    </cofactor>
    <text evidence="14">Binds 1 Mg(2+) ion per subunit.</text>
</comment>
<comment type="similarity">
    <text evidence="3 14">Belongs to the TPP enzyme family.</text>
</comment>
<evidence type="ECO:0000313" key="19">
    <source>
        <dbReference type="Proteomes" id="UP000229699"/>
    </source>
</evidence>
<dbReference type="Pfam" id="PF02775">
    <property type="entry name" value="TPP_enzyme_C"/>
    <property type="match status" value="1"/>
</dbReference>
<dbReference type="GO" id="GO:0030976">
    <property type="term" value="F:thiamine pyrophosphate binding"/>
    <property type="evidence" value="ECO:0007669"/>
    <property type="project" value="UniProtKB-UniRule"/>
</dbReference>
<keyword evidence="5 14" id="KW-0028">Amino-acid biosynthesis</keyword>
<dbReference type="CDD" id="cd07035">
    <property type="entry name" value="TPP_PYR_POX_like"/>
    <property type="match status" value="1"/>
</dbReference>
<keyword evidence="12 14" id="KW-0100">Branched-chain amino acid biosynthesis</keyword>
<accession>A0A2H0C178</accession>
<dbReference type="InterPro" id="IPR012001">
    <property type="entry name" value="Thiamin_PyroP_enz_TPP-bd_dom"/>
</dbReference>
<dbReference type="EMBL" id="PCTC01000026">
    <property type="protein sequence ID" value="PIP63654.1"/>
    <property type="molecule type" value="Genomic_DNA"/>
</dbReference>
<evidence type="ECO:0000313" key="18">
    <source>
        <dbReference type="EMBL" id="PIP63654.1"/>
    </source>
</evidence>
<dbReference type="PANTHER" id="PTHR18968">
    <property type="entry name" value="THIAMINE PYROPHOSPHATE ENZYMES"/>
    <property type="match status" value="1"/>
</dbReference>
<dbReference type="InterPro" id="IPR039368">
    <property type="entry name" value="AHAS_TPP"/>
</dbReference>
<evidence type="ECO:0000256" key="4">
    <source>
        <dbReference type="ARBA" id="ARBA00013145"/>
    </source>
</evidence>
<protein>
    <recommendedName>
        <fullName evidence="4 14">Acetolactate synthase</fullName>
        <ecNumber evidence="4 14">2.2.1.6</ecNumber>
    </recommendedName>
</protein>
<dbReference type="InterPro" id="IPR011766">
    <property type="entry name" value="TPP_enzyme_TPP-bd"/>
</dbReference>
<dbReference type="SUPFAM" id="SSF52518">
    <property type="entry name" value="Thiamin diphosphate-binding fold (THDP-binding)"/>
    <property type="match status" value="2"/>
</dbReference>
<dbReference type="InterPro" id="IPR045229">
    <property type="entry name" value="TPP_enz"/>
</dbReference>
<evidence type="ECO:0000256" key="3">
    <source>
        <dbReference type="ARBA" id="ARBA00007812"/>
    </source>
</evidence>
<feature type="domain" description="Thiamine pyrophosphate enzyme TPP-binding" evidence="16">
    <location>
        <begin position="409"/>
        <end position="556"/>
    </location>
</feature>